<organism evidence="7 8">
    <name type="scientific">Aquimarina aggregata</name>
    <dbReference type="NCBI Taxonomy" id="1642818"/>
    <lineage>
        <taxon>Bacteria</taxon>
        <taxon>Pseudomonadati</taxon>
        <taxon>Bacteroidota</taxon>
        <taxon>Flavobacteriia</taxon>
        <taxon>Flavobacteriales</taxon>
        <taxon>Flavobacteriaceae</taxon>
        <taxon>Aquimarina</taxon>
    </lineage>
</organism>
<dbReference type="SUPFAM" id="SSF50129">
    <property type="entry name" value="GroES-like"/>
    <property type="match status" value="1"/>
</dbReference>
<dbReference type="Gene3D" id="3.40.50.720">
    <property type="entry name" value="NAD(P)-binding Rossmann-like Domain"/>
    <property type="match status" value="1"/>
</dbReference>
<keyword evidence="2 5" id="KW-0479">Metal-binding</keyword>
<dbReference type="PANTHER" id="PTHR42813:SF2">
    <property type="entry name" value="DEHYDROGENASE, ZINC-CONTAINING, PUTATIVE (AFU_ORTHOLOGUE AFUA_2G02810)-RELATED"/>
    <property type="match status" value="1"/>
</dbReference>
<dbReference type="Proteomes" id="UP000076715">
    <property type="component" value="Unassembled WGS sequence"/>
</dbReference>
<evidence type="ECO:0000256" key="5">
    <source>
        <dbReference type="RuleBase" id="RU361277"/>
    </source>
</evidence>
<name>A0A163A6Z6_9FLAO</name>
<accession>A0A163A6Z6</accession>
<keyword evidence="3 5" id="KW-0862">Zinc</keyword>
<keyword evidence="4" id="KW-0560">Oxidoreductase</keyword>
<dbReference type="GO" id="GO:0016616">
    <property type="term" value="F:oxidoreductase activity, acting on the CH-OH group of donors, NAD or NADP as acceptor"/>
    <property type="evidence" value="ECO:0007669"/>
    <property type="project" value="UniProtKB-ARBA"/>
</dbReference>
<dbReference type="PANTHER" id="PTHR42813">
    <property type="entry name" value="ZINC-TYPE ALCOHOL DEHYDROGENASE-LIKE"/>
    <property type="match status" value="1"/>
</dbReference>
<sequence length="359" mass="38367">MKAVVYKERAQIEVVDIPKPQLLKDDDVIVRITLAGVCGADLEFTQNGPEMGLYKGMRIGHEFVGVVDQVGKDIHSLKVGDRVIASAMFIDGDCYYCKRDLPSACDHGGLFGTPLFAEHGGDDIQGGQAEFIRVPYGNSTLFKLPEGLTGDEYDTKVLPLGDNFATGYHGALNANIKTGETVVVIGDGAVGLSAVMAATLFGPSTIILVGRHDSRLELAKTIGATHVVNSKNEDPVAFVKSLTEGRGANSVIDSVGNKTAIAQGMEMTQAGASISVLGFGHLYEPVEQPYSSALFRNITIHTGVVNVAAYMKKLLPIVERGVIDPSKIFTDILPLSEAEKGYDLMRDRSSGTLKVALRP</sequence>
<dbReference type="InterPro" id="IPR013154">
    <property type="entry name" value="ADH-like_N"/>
</dbReference>
<protein>
    <recommendedName>
        <fullName evidence="6">Enoyl reductase (ER) domain-containing protein</fullName>
    </recommendedName>
</protein>
<gene>
    <name evidence="7" type="ORF">AWE51_04970</name>
</gene>
<dbReference type="InterPro" id="IPR011032">
    <property type="entry name" value="GroES-like_sf"/>
</dbReference>
<evidence type="ECO:0000256" key="1">
    <source>
        <dbReference type="ARBA" id="ARBA00001947"/>
    </source>
</evidence>
<dbReference type="EMBL" id="LQRT01000013">
    <property type="protein sequence ID" value="KZS40311.1"/>
    <property type="molecule type" value="Genomic_DNA"/>
</dbReference>
<keyword evidence="8" id="KW-1185">Reference proteome</keyword>
<dbReference type="Pfam" id="PF08240">
    <property type="entry name" value="ADH_N"/>
    <property type="match status" value="1"/>
</dbReference>
<dbReference type="GO" id="GO:0008270">
    <property type="term" value="F:zinc ion binding"/>
    <property type="evidence" value="ECO:0007669"/>
    <property type="project" value="InterPro"/>
</dbReference>
<evidence type="ECO:0000313" key="7">
    <source>
        <dbReference type="EMBL" id="KZS40311.1"/>
    </source>
</evidence>
<feature type="domain" description="Enoyl reductase (ER)" evidence="6">
    <location>
        <begin position="10"/>
        <end position="357"/>
    </location>
</feature>
<dbReference type="InterPro" id="IPR036291">
    <property type="entry name" value="NAD(P)-bd_dom_sf"/>
</dbReference>
<comment type="similarity">
    <text evidence="5">Belongs to the zinc-containing alcohol dehydrogenase family.</text>
</comment>
<dbReference type="SMART" id="SM00829">
    <property type="entry name" value="PKS_ER"/>
    <property type="match status" value="1"/>
</dbReference>
<comment type="cofactor">
    <cofactor evidence="1 5">
        <name>Zn(2+)</name>
        <dbReference type="ChEBI" id="CHEBI:29105"/>
    </cofactor>
</comment>
<proteinExistence type="inferred from homology"/>
<dbReference type="InterPro" id="IPR013149">
    <property type="entry name" value="ADH-like_C"/>
</dbReference>
<evidence type="ECO:0000313" key="8">
    <source>
        <dbReference type="Proteomes" id="UP000076715"/>
    </source>
</evidence>
<evidence type="ECO:0000259" key="6">
    <source>
        <dbReference type="SMART" id="SM00829"/>
    </source>
</evidence>
<comment type="caution">
    <text evidence="7">The sequence shown here is derived from an EMBL/GenBank/DDBJ whole genome shotgun (WGS) entry which is preliminary data.</text>
</comment>
<dbReference type="InterPro" id="IPR020843">
    <property type="entry name" value="ER"/>
</dbReference>
<dbReference type="Pfam" id="PF00107">
    <property type="entry name" value="ADH_zinc_N"/>
    <property type="match status" value="1"/>
</dbReference>
<dbReference type="Gene3D" id="3.90.180.10">
    <property type="entry name" value="Medium-chain alcohol dehydrogenases, catalytic domain"/>
    <property type="match status" value="1"/>
</dbReference>
<evidence type="ECO:0000256" key="2">
    <source>
        <dbReference type="ARBA" id="ARBA00022723"/>
    </source>
</evidence>
<dbReference type="PROSITE" id="PS00059">
    <property type="entry name" value="ADH_ZINC"/>
    <property type="match status" value="1"/>
</dbReference>
<reference evidence="7 8" key="1">
    <citation type="submission" date="2016-01" db="EMBL/GenBank/DDBJ databases">
        <title>The draft genome sequence of Aquimarina sp. RZW4-3-2.</title>
        <authorList>
            <person name="Wang Y."/>
        </authorList>
    </citation>
    <scope>NUCLEOTIDE SEQUENCE [LARGE SCALE GENOMIC DNA]</scope>
    <source>
        <strain evidence="7 8">RZW4-3-2</strain>
    </source>
</reference>
<dbReference type="AlphaFoldDB" id="A0A163A6Z6"/>
<dbReference type="InterPro" id="IPR002328">
    <property type="entry name" value="ADH_Zn_CS"/>
</dbReference>
<dbReference type="SUPFAM" id="SSF51735">
    <property type="entry name" value="NAD(P)-binding Rossmann-fold domains"/>
    <property type="match status" value="1"/>
</dbReference>
<dbReference type="RefSeq" id="WP_066313779.1">
    <property type="nucleotide sequence ID" value="NZ_CANLSS010000018.1"/>
</dbReference>
<dbReference type="STRING" id="1642818.AWE51_04970"/>
<evidence type="ECO:0000256" key="3">
    <source>
        <dbReference type="ARBA" id="ARBA00022833"/>
    </source>
</evidence>
<dbReference type="OrthoDB" id="9787435at2"/>
<evidence type="ECO:0000256" key="4">
    <source>
        <dbReference type="ARBA" id="ARBA00023002"/>
    </source>
</evidence>